<name>A0A0F9U2Y8_9ZZZZ</name>
<gene>
    <name evidence="1" type="ORF">LCGC14_0315890</name>
</gene>
<dbReference type="EMBL" id="LAZR01000211">
    <property type="protein sequence ID" value="KKN81677.1"/>
    <property type="molecule type" value="Genomic_DNA"/>
</dbReference>
<dbReference type="AlphaFoldDB" id="A0A0F9U2Y8"/>
<accession>A0A0F9U2Y8</accession>
<evidence type="ECO:0000313" key="1">
    <source>
        <dbReference type="EMBL" id="KKN81677.1"/>
    </source>
</evidence>
<organism evidence="1">
    <name type="scientific">marine sediment metagenome</name>
    <dbReference type="NCBI Taxonomy" id="412755"/>
    <lineage>
        <taxon>unclassified sequences</taxon>
        <taxon>metagenomes</taxon>
        <taxon>ecological metagenomes</taxon>
    </lineage>
</organism>
<feature type="non-terminal residue" evidence="1">
    <location>
        <position position="62"/>
    </location>
</feature>
<proteinExistence type="predicted"/>
<comment type="caution">
    <text evidence="1">The sequence shown here is derived from an EMBL/GenBank/DDBJ whole genome shotgun (WGS) entry which is preliminary data.</text>
</comment>
<sequence length="62" mass="6792">MTDKTMREIAKGIAEVFGMPLPTDGEIYYLLKKRTDAILALKVAGVPLSELIEKAKSGKLVE</sequence>
<reference evidence="1" key="1">
    <citation type="journal article" date="2015" name="Nature">
        <title>Complex archaea that bridge the gap between prokaryotes and eukaryotes.</title>
        <authorList>
            <person name="Spang A."/>
            <person name="Saw J.H."/>
            <person name="Jorgensen S.L."/>
            <person name="Zaremba-Niedzwiedzka K."/>
            <person name="Martijn J."/>
            <person name="Lind A.E."/>
            <person name="van Eijk R."/>
            <person name="Schleper C."/>
            <person name="Guy L."/>
            <person name="Ettema T.J."/>
        </authorList>
    </citation>
    <scope>NUCLEOTIDE SEQUENCE</scope>
</reference>
<protein>
    <submittedName>
        <fullName evidence="1">Uncharacterized protein</fullName>
    </submittedName>
</protein>